<keyword evidence="3" id="KW-1185">Reference proteome</keyword>
<feature type="region of interest" description="Disordered" evidence="1">
    <location>
        <begin position="1"/>
        <end position="50"/>
    </location>
</feature>
<organism evidence="2 3">
    <name type="scientific">Streptomyces lydicamycinicus</name>
    <dbReference type="NCBI Taxonomy" id="1546107"/>
    <lineage>
        <taxon>Bacteria</taxon>
        <taxon>Bacillati</taxon>
        <taxon>Actinomycetota</taxon>
        <taxon>Actinomycetes</taxon>
        <taxon>Kitasatosporales</taxon>
        <taxon>Streptomycetaceae</taxon>
        <taxon>Streptomyces</taxon>
    </lineage>
</organism>
<gene>
    <name evidence="2" type="ORF">TPA0598_02_07220</name>
</gene>
<dbReference type="Proteomes" id="UP000048965">
    <property type="component" value="Unassembled WGS sequence"/>
</dbReference>
<protein>
    <submittedName>
        <fullName evidence="2">Uncharacterized protein</fullName>
    </submittedName>
</protein>
<reference evidence="2 3" key="2">
    <citation type="journal article" date="2015" name="Stand. Genomic Sci.">
        <title>Draft genome sequence of marine-derived Streptomyces sp. TP-A0598, a producer of anti-MRSA antibiotic lydicamycins.</title>
        <authorList>
            <person name="Komaki H."/>
            <person name="Ichikawa N."/>
            <person name="Hosoyama A."/>
            <person name="Fujita N."/>
            <person name="Igarashi Y."/>
        </authorList>
    </citation>
    <scope>NUCLEOTIDE SEQUENCE [LARGE SCALE GENOMIC DNA]</scope>
    <source>
        <strain evidence="2 3">NBRC 110027</strain>
    </source>
</reference>
<sequence length="106" mass="11125">MAHTVAYASGLWAQTGPRHPLAGECKPGRIARGPYPSDTGSRLCPKPFHRVTAPSNRLTRRKAPTRVPRRRPVVAVPDSGTVITAASGKWLTGIAMSVAGATVGGE</sequence>
<accession>A0A0P4R3U2</accession>
<evidence type="ECO:0000313" key="2">
    <source>
        <dbReference type="EMBL" id="GAO07482.1"/>
    </source>
</evidence>
<reference evidence="3" key="1">
    <citation type="submission" date="2014-09" db="EMBL/GenBank/DDBJ databases">
        <title>Whole genome shotgun sequence of Streptomyces sp. NBRC 110027.</title>
        <authorList>
            <person name="Komaki H."/>
            <person name="Ichikawa N."/>
            <person name="Katano-Makiyama Y."/>
            <person name="Hosoyama A."/>
            <person name="Hashimoto M."/>
            <person name="Uohara A."/>
            <person name="Kitahashi Y."/>
            <person name="Ohji S."/>
            <person name="Kimura A."/>
            <person name="Yamazoe A."/>
            <person name="Igarashi Y."/>
            <person name="Fujita N."/>
        </authorList>
    </citation>
    <scope>NUCLEOTIDE SEQUENCE [LARGE SCALE GENOMIC DNA]</scope>
    <source>
        <strain evidence="3">NBRC 110027</strain>
    </source>
</reference>
<evidence type="ECO:0000256" key="1">
    <source>
        <dbReference type="SAM" id="MobiDB-lite"/>
    </source>
</evidence>
<dbReference type="AlphaFoldDB" id="A0A0P4R3U2"/>
<evidence type="ECO:0000313" key="3">
    <source>
        <dbReference type="Proteomes" id="UP000048965"/>
    </source>
</evidence>
<comment type="caution">
    <text evidence="2">The sequence shown here is derived from an EMBL/GenBank/DDBJ whole genome shotgun (WGS) entry which is preliminary data.</text>
</comment>
<dbReference type="EMBL" id="BBNO01000002">
    <property type="protein sequence ID" value="GAO07482.1"/>
    <property type="molecule type" value="Genomic_DNA"/>
</dbReference>
<name>A0A0P4R3U2_9ACTN</name>
<proteinExistence type="predicted"/>